<feature type="compositionally biased region" description="Low complexity" evidence="1">
    <location>
        <begin position="503"/>
        <end position="523"/>
    </location>
</feature>
<dbReference type="InParanoid" id="A0A4Q1BDK3"/>
<organism evidence="2 3">
    <name type="scientific">Tremella mesenterica</name>
    <name type="common">Jelly fungus</name>
    <dbReference type="NCBI Taxonomy" id="5217"/>
    <lineage>
        <taxon>Eukaryota</taxon>
        <taxon>Fungi</taxon>
        <taxon>Dikarya</taxon>
        <taxon>Basidiomycota</taxon>
        <taxon>Agaricomycotina</taxon>
        <taxon>Tremellomycetes</taxon>
        <taxon>Tremellales</taxon>
        <taxon>Tremellaceae</taxon>
        <taxon>Tremella</taxon>
    </lineage>
</organism>
<feature type="compositionally biased region" description="Basic and acidic residues" evidence="1">
    <location>
        <begin position="305"/>
        <end position="327"/>
    </location>
</feature>
<dbReference type="VEuPathDB" id="FungiDB:TREMEDRAFT_65138"/>
<proteinExistence type="predicted"/>
<gene>
    <name evidence="2" type="ORF">M231_06634</name>
</gene>
<sequence length="987" mass="111755">MPFRARLNPTSLTRRRHARQLWSSKLSPSTISPSSSKVVNDFSPILPHTHSRPYSSILSPITNLLTPPRSSPETPPDPIIDLLDQINSQNISLAENTYTSLLSSSILPADLTAILTSLSIIPTSEALSFSRRIYTDISTTFRQPILSSHKTAFIQHLLSCQHHTEALVLAGEDPTAPWTNILHAIIGTTEFPNALEKLRKSRMLELEEYTLVLKHLRMTIPEDAKQQMRDTLREMGKRGLILDSDGQIEVLRLHMIFGDWDRARETVEYWRHYKWTNGMREVALELDFRDPMRFQEDLDVELEGSEEHEVASDEKRDTRKLHHDEGLARTIPPDQDREIRPTTEGSVKDSPEGIHRITLWRRREATLTRILAELKSRNLLKMRLEDIIDIVESSSRANDIVLTLSIWARIIFHIIPLNLTLGKDIYHHVVSLGLHPSASLALTVIRPLCLSRPPMLEEALKILQTLPERSAPSLSLEKIFQVLLFACSRLAFPFPSTSSVSSLPLSSPSDPSSSLPTTSDPPSQFAAFQQPTPQSLSTSLSRKTASNSDTTKFAISTALHLLNQMHNLSLSLPPQSLTSIIILLMSSSPSHQTAFQLYSHFRSLSPIPFSYKDYTAILTCFLRLSLPSSPYAPPDLFFHLVRDMRQEGYRPGSEILASLLRSYALLARRLRKSPKYLYPTSTLSHTQSSQSSFFQSTKPNISTLSNLQHPYESMKKSGDNRSQENTFNEKLDNLLKAINEVNTLIKLDPNIEPTIPLLNSLLIAFSNVGAYEEALSVWDSLLLRRPHEDQNRLEDIYGTSVCAVLDTCGWAGLKVRAEKVWVWAGRWGVRGEKEWETWVECWCRLGRFEEAIKAVVGLKREPVYVYPSSPESFTTSASPSSTPNTVSIASHSFVPPSSLVQDPNLVSQPSSVTSDQRPGDGNGDQEINTRRKMETDDKRMEIKPTKEMIRILLKFSWRDRKAYRIVQEMVKVEFPEWWDELKGVVGR</sequence>
<dbReference type="Proteomes" id="UP000289152">
    <property type="component" value="Unassembled WGS sequence"/>
</dbReference>
<dbReference type="OrthoDB" id="185373at2759"/>
<feature type="compositionally biased region" description="Basic and acidic residues" evidence="1">
    <location>
        <begin position="927"/>
        <end position="938"/>
    </location>
</feature>
<feature type="region of interest" description="Disordered" evidence="1">
    <location>
        <begin position="303"/>
        <end position="350"/>
    </location>
</feature>
<feature type="compositionally biased region" description="Polar residues" evidence="1">
    <location>
        <begin position="526"/>
        <end position="544"/>
    </location>
</feature>
<feature type="region of interest" description="Disordered" evidence="1">
    <location>
        <begin position="503"/>
        <end position="544"/>
    </location>
</feature>
<evidence type="ECO:0000256" key="1">
    <source>
        <dbReference type="SAM" id="MobiDB-lite"/>
    </source>
</evidence>
<evidence type="ECO:0000313" key="2">
    <source>
        <dbReference type="EMBL" id="RXK36086.1"/>
    </source>
</evidence>
<evidence type="ECO:0000313" key="3">
    <source>
        <dbReference type="Proteomes" id="UP000289152"/>
    </source>
</evidence>
<dbReference type="EMBL" id="SDIL01000109">
    <property type="protein sequence ID" value="RXK36086.1"/>
    <property type="molecule type" value="Genomic_DNA"/>
</dbReference>
<accession>A0A4Q1BDK3</accession>
<reference evidence="2 3" key="1">
    <citation type="submission" date="2016-06" db="EMBL/GenBank/DDBJ databases">
        <title>Evolution of pathogenesis and genome organization in the Tremellales.</title>
        <authorList>
            <person name="Cuomo C."/>
            <person name="Litvintseva A."/>
            <person name="Heitman J."/>
            <person name="Chen Y."/>
            <person name="Sun S."/>
            <person name="Springer D."/>
            <person name="Dromer F."/>
            <person name="Young S."/>
            <person name="Zeng Q."/>
            <person name="Chapman S."/>
            <person name="Gujja S."/>
            <person name="Saif S."/>
            <person name="Birren B."/>
        </authorList>
    </citation>
    <scope>NUCLEOTIDE SEQUENCE [LARGE SCALE GENOMIC DNA]</scope>
    <source>
        <strain evidence="2 3">ATCC 28783</strain>
    </source>
</reference>
<feature type="compositionally biased region" description="Basic and acidic residues" evidence="1">
    <location>
        <begin position="334"/>
        <end position="350"/>
    </location>
</feature>
<protein>
    <submittedName>
        <fullName evidence="2">Uncharacterized protein</fullName>
    </submittedName>
</protein>
<comment type="caution">
    <text evidence="2">The sequence shown here is derived from an EMBL/GenBank/DDBJ whole genome shotgun (WGS) entry which is preliminary data.</text>
</comment>
<feature type="compositionally biased region" description="Polar residues" evidence="1">
    <location>
        <begin position="904"/>
        <end position="916"/>
    </location>
</feature>
<keyword evidence="3" id="KW-1185">Reference proteome</keyword>
<dbReference type="STRING" id="5217.A0A4Q1BDK3"/>
<name>A0A4Q1BDK3_TREME</name>
<dbReference type="AlphaFoldDB" id="A0A4Q1BDK3"/>
<feature type="region of interest" description="Disordered" evidence="1">
    <location>
        <begin position="904"/>
        <end position="938"/>
    </location>
</feature>